<sequence>MTRWKAGLGTTYPATSSDAYGYLTGEIQNLRDTQLDQVIRLRYTPYTNCR</sequence>
<dbReference type="AlphaFoldDB" id="A7EY13"/>
<reference evidence="2" key="1">
    <citation type="journal article" date="2011" name="PLoS Genet.">
        <title>Genomic analysis of the necrotrophic fungal pathogens Sclerotinia sclerotiorum and Botrytis cinerea.</title>
        <authorList>
            <person name="Amselem J."/>
            <person name="Cuomo C.A."/>
            <person name="van Kan J.A."/>
            <person name="Viaud M."/>
            <person name="Benito E.P."/>
            <person name="Couloux A."/>
            <person name="Coutinho P.M."/>
            <person name="de Vries R.P."/>
            <person name="Dyer P.S."/>
            <person name="Fillinger S."/>
            <person name="Fournier E."/>
            <person name="Gout L."/>
            <person name="Hahn M."/>
            <person name="Kohn L."/>
            <person name="Lapalu N."/>
            <person name="Plummer K.M."/>
            <person name="Pradier J.M."/>
            <person name="Quevillon E."/>
            <person name="Sharon A."/>
            <person name="Simon A."/>
            <person name="ten Have A."/>
            <person name="Tudzynski B."/>
            <person name="Tudzynski P."/>
            <person name="Wincker P."/>
            <person name="Andrew M."/>
            <person name="Anthouard V."/>
            <person name="Beever R.E."/>
            <person name="Beffa R."/>
            <person name="Benoit I."/>
            <person name="Bouzid O."/>
            <person name="Brault B."/>
            <person name="Chen Z."/>
            <person name="Choquer M."/>
            <person name="Collemare J."/>
            <person name="Cotton P."/>
            <person name="Danchin E.G."/>
            <person name="Da Silva C."/>
            <person name="Gautier A."/>
            <person name="Giraud C."/>
            <person name="Giraud T."/>
            <person name="Gonzalez C."/>
            <person name="Grossetete S."/>
            <person name="Guldener U."/>
            <person name="Henrissat B."/>
            <person name="Howlett B.J."/>
            <person name="Kodira C."/>
            <person name="Kretschmer M."/>
            <person name="Lappartient A."/>
            <person name="Leroch M."/>
            <person name="Levis C."/>
            <person name="Mauceli E."/>
            <person name="Neuveglise C."/>
            <person name="Oeser B."/>
            <person name="Pearson M."/>
            <person name="Poulain J."/>
            <person name="Poussereau N."/>
            <person name="Quesneville H."/>
            <person name="Rascle C."/>
            <person name="Schumacher J."/>
            <person name="Segurens B."/>
            <person name="Sexton A."/>
            <person name="Silva E."/>
            <person name="Sirven C."/>
            <person name="Soanes D.M."/>
            <person name="Talbot N.J."/>
            <person name="Templeton M."/>
            <person name="Yandava C."/>
            <person name="Yarden O."/>
            <person name="Zeng Q."/>
            <person name="Rollins J.A."/>
            <person name="Lebrun M.H."/>
            <person name="Dickman M."/>
        </authorList>
    </citation>
    <scope>NUCLEOTIDE SEQUENCE [LARGE SCALE GENOMIC DNA]</scope>
    <source>
        <strain evidence="2">ATCC 18683 / 1980 / Ss-1</strain>
    </source>
</reference>
<evidence type="ECO:0000313" key="2">
    <source>
        <dbReference type="Proteomes" id="UP000001312"/>
    </source>
</evidence>
<dbReference type="Proteomes" id="UP000001312">
    <property type="component" value="Unassembled WGS sequence"/>
</dbReference>
<dbReference type="HOGENOM" id="CLU_3125952_0_0_1"/>
<gene>
    <name evidence="1" type="ORF">SS1G_10228</name>
</gene>
<dbReference type="GeneID" id="5484967"/>
<evidence type="ECO:0000313" key="1">
    <source>
        <dbReference type="EMBL" id="EDN94355.1"/>
    </source>
</evidence>
<dbReference type="RefSeq" id="XP_001588681.1">
    <property type="nucleotide sequence ID" value="XM_001588631.1"/>
</dbReference>
<accession>A7EY13</accession>
<proteinExistence type="predicted"/>
<dbReference type="InParanoid" id="A7EY13"/>
<dbReference type="KEGG" id="ssl:SS1G_10228"/>
<keyword evidence="2" id="KW-1185">Reference proteome</keyword>
<organism evidence="1 2">
    <name type="scientific">Sclerotinia sclerotiorum (strain ATCC 18683 / 1980 / Ss-1)</name>
    <name type="common">White mold</name>
    <name type="synonym">Whetzelinia sclerotiorum</name>
    <dbReference type="NCBI Taxonomy" id="665079"/>
    <lineage>
        <taxon>Eukaryota</taxon>
        <taxon>Fungi</taxon>
        <taxon>Dikarya</taxon>
        <taxon>Ascomycota</taxon>
        <taxon>Pezizomycotina</taxon>
        <taxon>Leotiomycetes</taxon>
        <taxon>Helotiales</taxon>
        <taxon>Sclerotiniaceae</taxon>
        <taxon>Sclerotinia</taxon>
    </lineage>
</organism>
<dbReference type="EMBL" id="CH476635">
    <property type="protein sequence ID" value="EDN94355.1"/>
    <property type="molecule type" value="Genomic_DNA"/>
</dbReference>
<protein>
    <submittedName>
        <fullName evidence="1">Uncharacterized protein</fullName>
    </submittedName>
</protein>
<name>A7EY13_SCLS1</name>